<accession>A0AAU6SAA3</accession>
<name>A0AAU6SAA3_9MICO</name>
<dbReference type="SUPFAM" id="SSF75304">
    <property type="entry name" value="Amidase signature (AS) enzymes"/>
    <property type="match status" value="1"/>
</dbReference>
<evidence type="ECO:0000259" key="2">
    <source>
        <dbReference type="Pfam" id="PF01425"/>
    </source>
</evidence>
<feature type="domain" description="Amidase" evidence="2">
    <location>
        <begin position="27"/>
        <end position="449"/>
    </location>
</feature>
<dbReference type="EMBL" id="CP151632">
    <property type="protein sequence ID" value="WZO33843.1"/>
    <property type="molecule type" value="Genomic_DNA"/>
</dbReference>
<dbReference type="InterPro" id="IPR023631">
    <property type="entry name" value="Amidase_dom"/>
</dbReference>
<gene>
    <name evidence="3" type="ORF">MRBLWS13_001479</name>
</gene>
<dbReference type="NCBIfam" id="NF005687">
    <property type="entry name" value="PRK07487.1"/>
    <property type="match status" value="1"/>
</dbReference>
<reference evidence="3" key="1">
    <citation type="submission" date="2024-04" db="EMBL/GenBank/DDBJ databases">
        <authorList>
            <person name="Roder T."/>
            <person name="Oberhansli S."/>
            <person name="Kreuzer M."/>
        </authorList>
    </citation>
    <scope>NUCLEOTIDE SEQUENCE</scope>
    <source>
        <strain evidence="3">LWS13-1.2</strain>
    </source>
</reference>
<dbReference type="PANTHER" id="PTHR11895:SF7">
    <property type="entry name" value="GLUTAMYL-TRNA(GLN) AMIDOTRANSFERASE SUBUNIT A, MITOCHONDRIAL"/>
    <property type="match status" value="1"/>
</dbReference>
<comment type="similarity">
    <text evidence="1">Belongs to the amidase family.</text>
</comment>
<sequence>MTSPTPAPASATEIAAAVRAGDVSALETVEAHLERIAAVDPDVNALTVVFAERAREAAAEVDAALAAGRDPGPLAGVPISVKENIDLTWSATTSGWRGLADAVPARDASIVRRLREAGAVPVGRGNMPDFGMRWDTDNDLFGRTVNPWNRERSAGGSSGGDAVSVATGMSALGVGNDFGGSLRLPAYAAGVVGLRPTEGRVPRAAVNGQPVVLTLQQFSVNGPLARTVGDVALALGAMEGWDADDPVSMTAPTPARVPHRVGVVRHTAGTEVDHEVSAGVDRAAASLLRAGWDVVAVEAPHLEEAAVLWRRLSCTDMLISLDPATLGEPLGRSATAFLRDSTAAARPYESAREYAEAWARRAAIAADWRRLQVEVPLLLGPVSASRMRESDYDLGGRESADRAWGDLWLTVAANFLGLPALALPTGLGADGMPTGVQLIGPSWGEHIVLEAGHAVEAGVPRLPSLF</sequence>
<dbReference type="GO" id="GO:0003824">
    <property type="term" value="F:catalytic activity"/>
    <property type="evidence" value="ECO:0007669"/>
    <property type="project" value="InterPro"/>
</dbReference>
<dbReference type="RefSeq" id="WP_349428379.1">
    <property type="nucleotide sequence ID" value="NZ_CP151632.1"/>
</dbReference>
<protein>
    <submittedName>
        <fullName evidence="3">Amidase</fullName>
    </submittedName>
</protein>
<dbReference type="InterPro" id="IPR020556">
    <property type="entry name" value="Amidase_CS"/>
</dbReference>
<dbReference type="Pfam" id="PF01425">
    <property type="entry name" value="Amidase"/>
    <property type="match status" value="1"/>
</dbReference>
<organism evidence="3">
    <name type="scientific">Microbacterium sp. LWS13-1.2</name>
    <dbReference type="NCBI Taxonomy" id="3135264"/>
    <lineage>
        <taxon>Bacteria</taxon>
        <taxon>Bacillati</taxon>
        <taxon>Actinomycetota</taxon>
        <taxon>Actinomycetes</taxon>
        <taxon>Micrococcales</taxon>
        <taxon>Microbacteriaceae</taxon>
        <taxon>Microbacterium</taxon>
    </lineage>
</organism>
<dbReference type="InterPro" id="IPR000120">
    <property type="entry name" value="Amidase"/>
</dbReference>
<dbReference type="PANTHER" id="PTHR11895">
    <property type="entry name" value="TRANSAMIDASE"/>
    <property type="match status" value="1"/>
</dbReference>
<proteinExistence type="inferred from homology"/>
<evidence type="ECO:0000313" key="3">
    <source>
        <dbReference type="EMBL" id="WZO33843.1"/>
    </source>
</evidence>
<evidence type="ECO:0000256" key="1">
    <source>
        <dbReference type="ARBA" id="ARBA00009199"/>
    </source>
</evidence>
<dbReference type="Gene3D" id="3.90.1300.10">
    <property type="entry name" value="Amidase signature (AS) domain"/>
    <property type="match status" value="1"/>
</dbReference>
<dbReference type="PROSITE" id="PS00571">
    <property type="entry name" value="AMIDASES"/>
    <property type="match status" value="1"/>
</dbReference>
<dbReference type="AlphaFoldDB" id="A0AAU6SAA3"/>
<dbReference type="InterPro" id="IPR036928">
    <property type="entry name" value="AS_sf"/>
</dbReference>